<dbReference type="Proteomes" id="UP001290462">
    <property type="component" value="Unassembled WGS sequence"/>
</dbReference>
<dbReference type="Gene3D" id="3.90.80.10">
    <property type="entry name" value="Inorganic pyrophosphatase"/>
    <property type="match status" value="1"/>
</dbReference>
<dbReference type="EMBL" id="JAVBVO010000003">
    <property type="protein sequence ID" value="MDZ5758274.1"/>
    <property type="molecule type" value="Genomic_DNA"/>
</dbReference>
<comment type="caution">
    <text evidence="6">The sequence shown here is derived from an EMBL/GenBank/DDBJ whole genome shotgun (WGS) entry which is preliminary data.</text>
</comment>
<dbReference type="SUPFAM" id="SSF50324">
    <property type="entry name" value="Inorganic pyrophosphatase"/>
    <property type="match status" value="1"/>
</dbReference>
<protein>
    <recommendedName>
        <fullName evidence="2">inorganic diphosphatase</fullName>
        <ecNumber evidence="2">3.6.1.1</ecNumber>
    </recommendedName>
</protein>
<evidence type="ECO:0000256" key="4">
    <source>
        <dbReference type="ARBA" id="ARBA00022801"/>
    </source>
</evidence>
<dbReference type="GO" id="GO:0006796">
    <property type="term" value="P:phosphate-containing compound metabolic process"/>
    <property type="evidence" value="ECO:0007669"/>
    <property type="project" value="InterPro"/>
</dbReference>
<evidence type="ECO:0000256" key="2">
    <source>
        <dbReference type="ARBA" id="ARBA00012146"/>
    </source>
</evidence>
<keyword evidence="3" id="KW-0479">Metal-binding</keyword>
<dbReference type="GeneID" id="83605682"/>
<dbReference type="RefSeq" id="WP_035063751.1">
    <property type="nucleotide sequence ID" value="NZ_CAJGUS010000013.1"/>
</dbReference>
<comment type="cofactor">
    <cofactor evidence="1">
        <name>Mg(2+)</name>
        <dbReference type="ChEBI" id="CHEBI:18420"/>
    </cofactor>
</comment>
<gene>
    <name evidence="6" type="ORF">RAK27_06330</name>
</gene>
<proteinExistence type="predicted"/>
<dbReference type="InterPro" id="IPR008162">
    <property type="entry name" value="Pyrophosphatase"/>
</dbReference>
<dbReference type="GO" id="GO:0000287">
    <property type="term" value="F:magnesium ion binding"/>
    <property type="evidence" value="ECO:0007669"/>
    <property type="project" value="InterPro"/>
</dbReference>
<dbReference type="Pfam" id="PF00719">
    <property type="entry name" value="Pyrophosphatase"/>
    <property type="match status" value="1"/>
</dbReference>
<dbReference type="AlphaFoldDB" id="A0AAW9JSL2"/>
<keyword evidence="4" id="KW-0378">Hydrolase</keyword>
<name>A0AAW9JSL2_CARML</name>
<dbReference type="EC" id="3.6.1.1" evidence="2"/>
<evidence type="ECO:0000313" key="6">
    <source>
        <dbReference type="EMBL" id="MDZ5758274.1"/>
    </source>
</evidence>
<dbReference type="InterPro" id="IPR036649">
    <property type="entry name" value="Pyrophosphatase_sf"/>
</dbReference>
<organism evidence="6 7">
    <name type="scientific">Carnobacterium maltaromaticum</name>
    <name type="common">Carnobacterium piscicola</name>
    <dbReference type="NCBI Taxonomy" id="2751"/>
    <lineage>
        <taxon>Bacteria</taxon>
        <taxon>Bacillati</taxon>
        <taxon>Bacillota</taxon>
        <taxon>Bacilli</taxon>
        <taxon>Lactobacillales</taxon>
        <taxon>Carnobacteriaceae</taxon>
        <taxon>Carnobacterium</taxon>
    </lineage>
</organism>
<evidence type="ECO:0000256" key="3">
    <source>
        <dbReference type="ARBA" id="ARBA00022723"/>
    </source>
</evidence>
<evidence type="ECO:0000256" key="1">
    <source>
        <dbReference type="ARBA" id="ARBA00001946"/>
    </source>
</evidence>
<dbReference type="GO" id="GO:0004427">
    <property type="term" value="F:inorganic diphosphate phosphatase activity"/>
    <property type="evidence" value="ECO:0007669"/>
    <property type="project" value="UniProtKB-EC"/>
</dbReference>
<sequence length="109" mass="12649">MKKFTVNVKIDRPIGYKDKFGTVYPVNYGFVEGVIAGDGEEQDVYIISKEINEELVVFEGEVVAVIYRKDDIEDKWVATKIGEKLSRKEIKKSVEFLEQYFDSEIKMLE</sequence>
<reference evidence="6" key="1">
    <citation type="submission" date="2023-08" db="EMBL/GenBank/DDBJ databases">
        <title>Genomic characterization of piscicolin 126 produced by Carnobacterium maltaromaticum CM22 strain isolated from salmon (Salmo salar).</title>
        <authorList>
            <person name="Gonzalez-Gragera E."/>
            <person name="Garcia-Lopez J.D."/>
            <person name="Teso-Perez C."/>
            <person name="Gimenez-Hernandez I."/>
            <person name="Peralta-Sanchez J.M."/>
            <person name="Valdivia E."/>
            <person name="Montalban-Lopez M."/>
            <person name="Martin-Platero A.M."/>
            <person name="Banos A."/>
            <person name="Martinez-Bueno M."/>
        </authorList>
    </citation>
    <scope>NUCLEOTIDE SEQUENCE</scope>
    <source>
        <strain evidence="6">CM22</strain>
    </source>
</reference>
<accession>A0AAW9JSL2</accession>
<evidence type="ECO:0000313" key="7">
    <source>
        <dbReference type="Proteomes" id="UP001290462"/>
    </source>
</evidence>
<keyword evidence="5" id="KW-0460">Magnesium</keyword>
<dbReference type="GO" id="GO:0005737">
    <property type="term" value="C:cytoplasm"/>
    <property type="evidence" value="ECO:0007669"/>
    <property type="project" value="InterPro"/>
</dbReference>
<evidence type="ECO:0000256" key="5">
    <source>
        <dbReference type="ARBA" id="ARBA00022842"/>
    </source>
</evidence>